<proteinExistence type="predicted"/>
<gene>
    <name evidence="2" type="ORF">GCM10011591_30850</name>
</gene>
<evidence type="ECO:0000313" key="3">
    <source>
        <dbReference type="Proteomes" id="UP000612956"/>
    </source>
</evidence>
<evidence type="ECO:0000256" key="1">
    <source>
        <dbReference type="SAM" id="Phobius"/>
    </source>
</evidence>
<keyword evidence="1" id="KW-0472">Membrane</keyword>
<feature type="transmembrane region" description="Helical" evidence="1">
    <location>
        <begin position="84"/>
        <end position="105"/>
    </location>
</feature>
<dbReference type="Proteomes" id="UP000612956">
    <property type="component" value="Unassembled WGS sequence"/>
</dbReference>
<organism evidence="2 3">
    <name type="scientific">Nocardia camponoti</name>
    <dbReference type="NCBI Taxonomy" id="1616106"/>
    <lineage>
        <taxon>Bacteria</taxon>
        <taxon>Bacillati</taxon>
        <taxon>Actinomycetota</taxon>
        <taxon>Actinomycetes</taxon>
        <taxon>Mycobacteriales</taxon>
        <taxon>Nocardiaceae</taxon>
        <taxon>Nocardia</taxon>
    </lineage>
</organism>
<name>A0A917VB81_9NOCA</name>
<dbReference type="AlphaFoldDB" id="A0A917VB81"/>
<keyword evidence="1" id="KW-0812">Transmembrane</keyword>
<reference evidence="2" key="2">
    <citation type="submission" date="2020-09" db="EMBL/GenBank/DDBJ databases">
        <authorList>
            <person name="Sun Q."/>
            <person name="Zhou Y."/>
        </authorList>
    </citation>
    <scope>NUCLEOTIDE SEQUENCE</scope>
    <source>
        <strain evidence="2">CGMCC 4.7278</strain>
    </source>
</reference>
<dbReference type="EMBL" id="BMMW01000003">
    <property type="protein sequence ID" value="GGK56603.1"/>
    <property type="molecule type" value="Genomic_DNA"/>
</dbReference>
<accession>A0A917VB81</accession>
<reference evidence="2" key="1">
    <citation type="journal article" date="2014" name="Int. J. Syst. Evol. Microbiol.">
        <title>Complete genome sequence of Corynebacterium casei LMG S-19264T (=DSM 44701T), isolated from a smear-ripened cheese.</title>
        <authorList>
            <consortium name="US DOE Joint Genome Institute (JGI-PGF)"/>
            <person name="Walter F."/>
            <person name="Albersmeier A."/>
            <person name="Kalinowski J."/>
            <person name="Ruckert C."/>
        </authorList>
    </citation>
    <scope>NUCLEOTIDE SEQUENCE</scope>
    <source>
        <strain evidence="2">CGMCC 4.7278</strain>
    </source>
</reference>
<comment type="caution">
    <text evidence="2">The sequence shown here is derived from an EMBL/GenBank/DDBJ whole genome shotgun (WGS) entry which is preliminary data.</text>
</comment>
<feature type="transmembrane region" description="Helical" evidence="1">
    <location>
        <begin position="47"/>
        <end position="72"/>
    </location>
</feature>
<sequence>MDNSLVPVISNPITKWLWRSRVAIIAFVVRMGKQHVDAWTRPDGRAAIAWGAGMFLGPIGIPFAVALGVWSLRQLDHEDQNGRDLAIGALIAALAWTTAAALYFLA</sequence>
<keyword evidence="3" id="KW-1185">Reference proteome</keyword>
<protein>
    <submittedName>
        <fullName evidence="2">Uncharacterized protein</fullName>
    </submittedName>
</protein>
<evidence type="ECO:0000313" key="2">
    <source>
        <dbReference type="EMBL" id="GGK56603.1"/>
    </source>
</evidence>
<dbReference type="RefSeq" id="WP_188829713.1">
    <property type="nucleotide sequence ID" value="NZ_BMMW01000003.1"/>
</dbReference>
<keyword evidence="1" id="KW-1133">Transmembrane helix</keyword>